<dbReference type="RefSeq" id="WP_264462867.1">
    <property type="nucleotide sequence ID" value="NZ_JAOXJG010000026.1"/>
</dbReference>
<protein>
    <submittedName>
        <fullName evidence="1">Uncharacterized protein</fullName>
    </submittedName>
</protein>
<organism evidence="1 2">
    <name type="scientific">Bacillus pretiosus</name>
    <dbReference type="NCBI Taxonomy" id="2983392"/>
    <lineage>
        <taxon>Bacteria</taxon>
        <taxon>Bacillati</taxon>
        <taxon>Bacillota</taxon>
        <taxon>Bacilli</taxon>
        <taxon>Bacillales</taxon>
        <taxon>Bacillaceae</taxon>
        <taxon>Bacillus</taxon>
    </lineage>
</organism>
<evidence type="ECO:0000313" key="1">
    <source>
        <dbReference type="EMBL" id="MCW1241962.1"/>
    </source>
</evidence>
<reference evidence="1" key="1">
    <citation type="submission" date="2022-10" db="EMBL/GenBank/DDBJ databases">
        <title>De novo draft assembly of the Pseudomonas pretiosus genome isolated from the plants rhizorohere.</title>
        <authorList>
            <person name="Robas M."/>
            <person name="Fernandez V.M."/>
            <person name="Provanza A."/>
            <person name="Jimenez P.A."/>
        </authorList>
    </citation>
    <scope>NUCLEOTIDE SEQUENCE</scope>
    <source>
        <strain evidence="1">SAICEU11T</strain>
    </source>
</reference>
<proteinExistence type="predicted"/>
<comment type="caution">
    <text evidence="1">The sequence shown here is derived from an EMBL/GenBank/DDBJ whole genome shotgun (WGS) entry which is preliminary data.</text>
</comment>
<sequence length="245" mass="27146">MSFIVSKGTEAVEAALTEKTDTSKMLVSVKVGKVFKVRALPTAVVKYYAHGVYKTFNTTPCTKPMGIEDLYDKATNMLYDDAKAAADAGASEDEVKKLKDRAYQMKAKERFMIGFVNLEDGQPIIADFTSNQGKGIVAIMQKYAKRLDKFPFELTKTGASTDTKVSFSLLLDPEEDLTEAEQKKFEESKGYEFPMDAFGEVLSINDQAQQIEDLRAFGFDIARLGLGGEEKTEEQKEEGKGDTGF</sequence>
<dbReference type="Proteomes" id="UP001060566">
    <property type="component" value="Unassembled WGS sequence"/>
</dbReference>
<accession>A0ABT3EYR8</accession>
<keyword evidence="2" id="KW-1185">Reference proteome</keyword>
<gene>
    <name evidence="1" type="ORF">NGM45_23330</name>
</gene>
<dbReference type="GeneID" id="301200823"/>
<dbReference type="EMBL" id="JAOXJG010000026">
    <property type="protein sequence ID" value="MCW1241962.1"/>
    <property type="molecule type" value="Genomic_DNA"/>
</dbReference>
<evidence type="ECO:0000313" key="2">
    <source>
        <dbReference type="Proteomes" id="UP001060566"/>
    </source>
</evidence>
<name>A0ABT3EYR8_9BACI</name>